<comment type="caution">
    <text evidence="3">The sequence shown here is derived from an EMBL/GenBank/DDBJ whole genome shotgun (WGS) entry which is preliminary data.</text>
</comment>
<evidence type="ECO:0000256" key="1">
    <source>
        <dbReference type="ARBA" id="ARBA00022729"/>
    </source>
</evidence>
<dbReference type="AlphaFoldDB" id="A0A9P3GBZ3"/>
<protein>
    <recommendedName>
        <fullName evidence="5">RlpA-like protein double-psi beta-barrel domain-containing protein</fullName>
    </recommendedName>
</protein>
<evidence type="ECO:0000313" key="4">
    <source>
        <dbReference type="Proteomes" id="UP000703269"/>
    </source>
</evidence>
<evidence type="ECO:0000256" key="2">
    <source>
        <dbReference type="SAM" id="SignalP"/>
    </source>
</evidence>
<accession>A0A9P3GBZ3</accession>
<name>A0A9P3GBZ3_9APHY</name>
<reference evidence="3 4" key="1">
    <citation type="submission" date="2021-08" db="EMBL/GenBank/DDBJ databases">
        <title>Draft Genome Sequence of Phanerochaete sordida strain YK-624.</title>
        <authorList>
            <person name="Mori T."/>
            <person name="Dohra H."/>
            <person name="Suzuki T."/>
            <person name="Kawagishi H."/>
            <person name="Hirai H."/>
        </authorList>
    </citation>
    <scope>NUCLEOTIDE SEQUENCE [LARGE SCALE GENOMIC DNA]</scope>
    <source>
        <strain evidence="3 4">YK-624</strain>
    </source>
</reference>
<dbReference type="Proteomes" id="UP000703269">
    <property type="component" value="Unassembled WGS sequence"/>
</dbReference>
<keyword evidence="4" id="KW-1185">Reference proteome</keyword>
<dbReference type="OrthoDB" id="623670at2759"/>
<evidence type="ECO:0000313" key="3">
    <source>
        <dbReference type="EMBL" id="GJE91832.1"/>
    </source>
</evidence>
<dbReference type="PANTHER" id="PTHR31836">
    <property type="match status" value="1"/>
</dbReference>
<evidence type="ECO:0008006" key="5">
    <source>
        <dbReference type="Google" id="ProtNLM"/>
    </source>
</evidence>
<sequence length="142" mass="14902">MLAVKLCTSLLLAASMFSPILAAPAEPRAADVNPSGTHTGDGTWFVPGLGACGFTNTGSDLIVAVGHELFDTFPGYNGHNPNTNPICGRKITATFKGKSVTVKVVDRCVACNTFDLDFSRAGFAALANPDVGRIHGVKWHLD</sequence>
<gene>
    <name evidence="3" type="ORF">PsYK624_079830</name>
</gene>
<dbReference type="InterPro" id="IPR036908">
    <property type="entry name" value="RlpA-like_sf"/>
</dbReference>
<proteinExistence type="predicted"/>
<dbReference type="SUPFAM" id="SSF50685">
    <property type="entry name" value="Barwin-like endoglucanases"/>
    <property type="match status" value="1"/>
</dbReference>
<feature type="signal peptide" evidence="2">
    <location>
        <begin position="1"/>
        <end position="22"/>
    </location>
</feature>
<dbReference type="InterPro" id="IPR051477">
    <property type="entry name" value="Expansin_CellWall"/>
</dbReference>
<organism evidence="3 4">
    <name type="scientific">Phanerochaete sordida</name>
    <dbReference type="NCBI Taxonomy" id="48140"/>
    <lineage>
        <taxon>Eukaryota</taxon>
        <taxon>Fungi</taxon>
        <taxon>Dikarya</taxon>
        <taxon>Basidiomycota</taxon>
        <taxon>Agaricomycotina</taxon>
        <taxon>Agaricomycetes</taxon>
        <taxon>Polyporales</taxon>
        <taxon>Phanerochaetaceae</taxon>
        <taxon>Phanerochaete</taxon>
    </lineage>
</organism>
<dbReference type="EMBL" id="BPQB01000023">
    <property type="protein sequence ID" value="GJE91832.1"/>
    <property type="molecule type" value="Genomic_DNA"/>
</dbReference>
<feature type="chain" id="PRO_5040135808" description="RlpA-like protein double-psi beta-barrel domain-containing protein" evidence="2">
    <location>
        <begin position="23"/>
        <end position="142"/>
    </location>
</feature>
<dbReference type="PANTHER" id="PTHR31836:SF28">
    <property type="entry name" value="SRCR DOMAIN-CONTAINING PROTEIN-RELATED"/>
    <property type="match status" value="1"/>
</dbReference>
<dbReference type="CDD" id="cd22191">
    <property type="entry name" value="DPBB_RlpA_EXP_N-like"/>
    <property type="match status" value="1"/>
</dbReference>
<keyword evidence="1 2" id="KW-0732">Signal</keyword>
<dbReference type="Gene3D" id="2.40.40.10">
    <property type="entry name" value="RlpA-like domain"/>
    <property type="match status" value="1"/>
</dbReference>